<accession>A0A4Y2CQS9</accession>
<reference evidence="2 3" key="1">
    <citation type="journal article" date="2019" name="Sci. Rep.">
        <title>Orb-weaving spider Araneus ventricosus genome elucidates the spidroin gene catalogue.</title>
        <authorList>
            <person name="Kono N."/>
            <person name="Nakamura H."/>
            <person name="Ohtoshi R."/>
            <person name="Moran D.A.P."/>
            <person name="Shinohara A."/>
            <person name="Yoshida Y."/>
            <person name="Fujiwara M."/>
            <person name="Mori M."/>
            <person name="Tomita M."/>
            <person name="Arakawa K."/>
        </authorList>
    </citation>
    <scope>NUCLEOTIDE SEQUENCE [LARGE SCALE GENOMIC DNA]</scope>
</reference>
<organism evidence="2 3">
    <name type="scientific">Araneus ventricosus</name>
    <name type="common">Orbweaver spider</name>
    <name type="synonym">Epeira ventricosa</name>
    <dbReference type="NCBI Taxonomy" id="182803"/>
    <lineage>
        <taxon>Eukaryota</taxon>
        <taxon>Metazoa</taxon>
        <taxon>Ecdysozoa</taxon>
        <taxon>Arthropoda</taxon>
        <taxon>Chelicerata</taxon>
        <taxon>Arachnida</taxon>
        <taxon>Araneae</taxon>
        <taxon>Araneomorphae</taxon>
        <taxon>Entelegynae</taxon>
        <taxon>Araneoidea</taxon>
        <taxon>Araneidae</taxon>
        <taxon>Araneus</taxon>
    </lineage>
</organism>
<dbReference type="AlphaFoldDB" id="A0A4Y2CQS9"/>
<feature type="region of interest" description="Disordered" evidence="1">
    <location>
        <begin position="34"/>
        <end position="114"/>
    </location>
</feature>
<dbReference type="Proteomes" id="UP000499080">
    <property type="component" value="Unassembled WGS sequence"/>
</dbReference>
<comment type="caution">
    <text evidence="2">The sequence shown here is derived from an EMBL/GenBank/DDBJ whole genome shotgun (WGS) entry which is preliminary data.</text>
</comment>
<sequence length="114" mass="12267">MLQPDLERNVATFYVIVHNTTSNVAVVFIRHTFNDGARGGDRDHDDAHDGDDVHDGGGGHGGGRGDGHDDDHDHDRGDGHDVHDGGDHGAHDGRDDAHGGDEASRKRTPEQQPR</sequence>
<feature type="compositionally biased region" description="Basic and acidic residues" evidence="1">
    <location>
        <begin position="38"/>
        <end position="114"/>
    </location>
</feature>
<evidence type="ECO:0000313" key="2">
    <source>
        <dbReference type="EMBL" id="GBM05665.1"/>
    </source>
</evidence>
<protein>
    <submittedName>
        <fullName evidence="2">Uncharacterized protein</fullName>
    </submittedName>
</protein>
<keyword evidence="3" id="KW-1185">Reference proteome</keyword>
<dbReference type="EMBL" id="BGPR01000217">
    <property type="protein sequence ID" value="GBM05665.1"/>
    <property type="molecule type" value="Genomic_DNA"/>
</dbReference>
<evidence type="ECO:0000313" key="3">
    <source>
        <dbReference type="Proteomes" id="UP000499080"/>
    </source>
</evidence>
<proteinExistence type="predicted"/>
<name>A0A4Y2CQS9_ARAVE</name>
<evidence type="ECO:0000256" key="1">
    <source>
        <dbReference type="SAM" id="MobiDB-lite"/>
    </source>
</evidence>
<gene>
    <name evidence="2" type="ORF">AVEN_175524_1</name>
</gene>